<dbReference type="AlphaFoldDB" id="A0A941J797"/>
<sequence>MFETPAGRARPRETLQASRGGSRTARGKRVPGAEIYVQIAQAIERVRKVYLSLIDVPAAPSTPQV</sequence>
<evidence type="ECO:0000313" key="3">
    <source>
        <dbReference type="Proteomes" id="UP000680045"/>
    </source>
</evidence>
<protein>
    <submittedName>
        <fullName evidence="2">Uncharacterized protein</fullName>
    </submittedName>
</protein>
<organism evidence="2 3">
    <name type="scientific">Peribacillus frigoritolerans</name>
    <dbReference type="NCBI Taxonomy" id="450367"/>
    <lineage>
        <taxon>Bacteria</taxon>
        <taxon>Bacillati</taxon>
        <taxon>Bacillota</taxon>
        <taxon>Bacilli</taxon>
        <taxon>Bacillales</taxon>
        <taxon>Bacillaceae</taxon>
        <taxon>Peribacillus</taxon>
    </lineage>
</organism>
<evidence type="ECO:0000256" key="1">
    <source>
        <dbReference type="SAM" id="MobiDB-lite"/>
    </source>
</evidence>
<dbReference type="EMBL" id="JAGTPW010000034">
    <property type="protein sequence ID" value="MBR8645420.1"/>
    <property type="molecule type" value="Genomic_DNA"/>
</dbReference>
<dbReference type="Proteomes" id="UP000680045">
    <property type="component" value="Unassembled WGS sequence"/>
</dbReference>
<comment type="caution">
    <text evidence="2">The sequence shown here is derived from an EMBL/GenBank/DDBJ whole genome shotgun (WGS) entry which is preliminary data.</text>
</comment>
<accession>A0A941J797</accession>
<gene>
    <name evidence="2" type="ORF">KEH51_18410</name>
</gene>
<reference evidence="2" key="1">
    <citation type="submission" date="2021-04" db="EMBL/GenBank/DDBJ databases">
        <title>Whole genome sequencing of Enterococci isolates from hospitalized patients.</title>
        <authorList>
            <person name="Ogoti B.M."/>
            <person name="Onyambu F.G."/>
        </authorList>
    </citation>
    <scope>NUCLEOTIDE SEQUENCE</scope>
    <source>
        <strain evidence="2">242</strain>
    </source>
</reference>
<name>A0A941J797_9BACI</name>
<evidence type="ECO:0000313" key="2">
    <source>
        <dbReference type="EMBL" id="MBR8645420.1"/>
    </source>
</evidence>
<proteinExistence type="predicted"/>
<feature type="region of interest" description="Disordered" evidence="1">
    <location>
        <begin position="1"/>
        <end position="28"/>
    </location>
</feature>